<sequence length="276" mass="28512">MDPIIRLAQVSPVTRRIGRAAVAAPKHTVVEMVPAFDPSQLPSAPVAAPSAVPASAPAAAAAADAAPVNACACVDKLARAEREHEAALARRDAEIDALRAAAQQAAIDLTDAYSDAERRGYEAGEKQGKQAAAAAMRAEIDRVTSLAGEIDSALRKLTATAEDAMVDIVFTAVCRIIGERGATRTAVQDVVRAAAGAMREREQLVVRLHPDDVALLKDDADGGALRIDADPAVALGGCMIDGPTGSLDARFETQLEALGAALRSVRAQRLTGQGAA</sequence>
<proteinExistence type="predicted"/>
<gene>
    <name evidence="1" type="ORF">QPK29_032070</name>
</gene>
<dbReference type="Proteomes" id="UP001168096">
    <property type="component" value="Unassembled WGS sequence"/>
</dbReference>
<name>A0ACC7MJX7_9BURK</name>
<comment type="caution">
    <text evidence="1">The sequence shown here is derived from an EMBL/GenBank/DDBJ whole genome shotgun (WGS) entry which is preliminary data.</text>
</comment>
<keyword evidence="2" id="KW-1185">Reference proteome</keyword>
<accession>A0ACC7MJX7</accession>
<reference evidence="1" key="1">
    <citation type="submission" date="2024-11" db="EMBL/GenBank/DDBJ databases">
        <title>Description of Massilia orientalis sp. nov., isolated from rhizosphere soil of Ageratina adenophora.</title>
        <authorList>
            <person name="Wang Y."/>
        </authorList>
    </citation>
    <scope>NUCLEOTIDE SEQUENCE</scope>
    <source>
        <strain evidence="1">YIM B02787</strain>
    </source>
</reference>
<dbReference type="EMBL" id="JASNRB020000044">
    <property type="protein sequence ID" value="MFJ1472375.1"/>
    <property type="molecule type" value="Genomic_DNA"/>
</dbReference>
<evidence type="ECO:0000313" key="2">
    <source>
        <dbReference type="Proteomes" id="UP001168096"/>
    </source>
</evidence>
<organism evidence="1 2">
    <name type="scientific">Massilia orientalis</name>
    <dbReference type="NCBI Taxonomy" id="3050128"/>
    <lineage>
        <taxon>Bacteria</taxon>
        <taxon>Pseudomonadati</taxon>
        <taxon>Pseudomonadota</taxon>
        <taxon>Betaproteobacteria</taxon>
        <taxon>Burkholderiales</taxon>
        <taxon>Oxalobacteraceae</taxon>
        <taxon>Telluria group</taxon>
        <taxon>Massilia</taxon>
    </lineage>
</organism>
<evidence type="ECO:0000313" key="1">
    <source>
        <dbReference type="EMBL" id="MFJ1472375.1"/>
    </source>
</evidence>
<protein>
    <submittedName>
        <fullName evidence="1">FliH/SctL family protein</fullName>
    </submittedName>
</protein>